<proteinExistence type="predicted"/>
<organism evidence="1">
    <name type="scientific">Anguilla anguilla</name>
    <name type="common">European freshwater eel</name>
    <name type="synonym">Muraena anguilla</name>
    <dbReference type="NCBI Taxonomy" id="7936"/>
    <lineage>
        <taxon>Eukaryota</taxon>
        <taxon>Metazoa</taxon>
        <taxon>Chordata</taxon>
        <taxon>Craniata</taxon>
        <taxon>Vertebrata</taxon>
        <taxon>Euteleostomi</taxon>
        <taxon>Actinopterygii</taxon>
        <taxon>Neopterygii</taxon>
        <taxon>Teleostei</taxon>
        <taxon>Anguilliformes</taxon>
        <taxon>Anguillidae</taxon>
        <taxon>Anguilla</taxon>
    </lineage>
</organism>
<protein>
    <submittedName>
        <fullName evidence="1">Uncharacterized protein</fullName>
    </submittedName>
</protein>
<accession>A0A0E9QST9</accession>
<name>A0A0E9QST9_ANGAN</name>
<reference evidence="1" key="1">
    <citation type="submission" date="2014-11" db="EMBL/GenBank/DDBJ databases">
        <authorList>
            <person name="Amaro Gonzalez C."/>
        </authorList>
    </citation>
    <scope>NUCLEOTIDE SEQUENCE</scope>
</reference>
<reference evidence="1" key="2">
    <citation type="journal article" date="2015" name="Fish Shellfish Immunol.">
        <title>Early steps in the European eel (Anguilla anguilla)-Vibrio vulnificus interaction in the gills: Role of the RtxA13 toxin.</title>
        <authorList>
            <person name="Callol A."/>
            <person name="Pajuelo D."/>
            <person name="Ebbesson L."/>
            <person name="Teles M."/>
            <person name="MacKenzie S."/>
            <person name="Amaro C."/>
        </authorList>
    </citation>
    <scope>NUCLEOTIDE SEQUENCE</scope>
</reference>
<evidence type="ECO:0000313" key="1">
    <source>
        <dbReference type="EMBL" id="JAH19310.1"/>
    </source>
</evidence>
<sequence length="41" mass="4676">MVNGLHLYSAFIQSALQLMPLIHPFTHTHTLTVKGYHARCQ</sequence>
<dbReference type="AlphaFoldDB" id="A0A0E9QST9"/>
<dbReference type="EMBL" id="GBXM01089267">
    <property type="protein sequence ID" value="JAH19310.1"/>
    <property type="molecule type" value="Transcribed_RNA"/>
</dbReference>